<dbReference type="Pfam" id="PF02283">
    <property type="entry name" value="CobU"/>
    <property type="match status" value="1"/>
</dbReference>
<dbReference type="GO" id="GO:0043752">
    <property type="term" value="F:adenosylcobinamide kinase activity"/>
    <property type="evidence" value="ECO:0007669"/>
    <property type="project" value="InterPro"/>
</dbReference>
<keyword evidence="1" id="KW-0418">Kinase</keyword>
<dbReference type="InterPro" id="IPR027417">
    <property type="entry name" value="P-loop_NTPase"/>
</dbReference>
<dbReference type="AlphaFoldDB" id="A0A9X2BGR1"/>
<keyword evidence="1" id="KW-0548">Nucleotidyltransferase</keyword>
<dbReference type="Gene3D" id="3.40.50.300">
    <property type="entry name" value="P-loop containing nucleotide triphosphate hydrolases"/>
    <property type="match status" value="1"/>
</dbReference>
<dbReference type="InterPro" id="IPR003203">
    <property type="entry name" value="CobU/CobP"/>
</dbReference>
<name>A0A9X2BGR1_9BACL</name>
<comment type="caution">
    <text evidence="1">The sequence shown here is derived from an EMBL/GenBank/DDBJ whole genome shotgun (WGS) entry which is preliminary data.</text>
</comment>
<dbReference type="Proteomes" id="UP001139011">
    <property type="component" value="Unassembled WGS sequence"/>
</dbReference>
<evidence type="ECO:0000313" key="1">
    <source>
        <dbReference type="EMBL" id="MCK6258537.1"/>
    </source>
</evidence>
<evidence type="ECO:0000313" key="2">
    <source>
        <dbReference type="Proteomes" id="UP001139011"/>
    </source>
</evidence>
<reference evidence="1" key="1">
    <citation type="submission" date="2021-09" db="EMBL/GenBank/DDBJ databases">
        <title>Genome analysis of Fictibacillus sp. KIGAM418 isolated from marine sediment.</title>
        <authorList>
            <person name="Seo M.-J."/>
            <person name="Cho E.-S."/>
            <person name="Hwang C.Y."/>
        </authorList>
    </citation>
    <scope>NUCLEOTIDE SEQUENCE</scope>
    <source>
        <strain evidence="1">KIGAM418</strain>
    </source>
</reference>
<gene>
    <name evidence="1" type="ORF">LCY76_18345</name>
</gene>
<protein>
    <submittedName>
        <fullName evidence="1">Bifunctional adenosylcobinamide kinase/adenosylcobinamide-phosphate guanylyltransferase</fullName>
    </submittedName>
</protein>
<keyword evidence="1" id="KW-0808">Transferase</keyword>
<dbReference type="GO" id="GO:0000166">
    <property type="term" value="F:nucleotide binding"/>
    <property type="evidence" value="ECO:0007669"/>
    <property type="project" value="InterPro"/>
</dbReference>
<accession>A0A9X2BGR1</accession>
<proteinExistence type="predicted"/>
<keyword evidence="2" id="KW-1185">Reference proteome</keyword>
<organism evidence="1 2">
    <name type="scientific">Fictibacillus marinisediminis</name>
    <dbReference type="NCBI Taxonomy" id="2878389"/>
    <lineage>
        <taxon>Bacteria</taxon>
        <taxon>Bacillati</taxon>
        <taxon>Bacillota</taxon>
        <taxon>Bacilli</taxon>
        <taxon>Bacillales</taxon>
        <taxon>Fictibacillaceae</taxon>
        <taxon>Fictibacillus</taxon>
    </lineage>
</organism>
<dbReference type="RefSeq" id="WP_248253815.1">
    <property type="nucleotide sequence ID" value="NZ_JAIWJX010000002.1"/>
</dbReference>
<dbReference type="GO" id="GO:0009236">
    <property type="term" value="P:cobalamin biosynthetic process"/>
    <property type="evidence" value="ECO:0007669"/>
    <property type="project" value="InterPro"/>
</dbReference>
<dbReference type="SUPFAM" id="SSF52540">
    <property type="entry name" value="P-loop containing nucleoside triphosphate hydrolases"/>
    <property type="match status" value="1"/>
</dbReference>
<dbReference type="EMBL" id="JAIWJX010000002">
    <property type="protein sequence ID" value="MCK6258537.1"/>
    <property type="molecule type" value="Genomic_DNA"/>
</dbReference>
<dbReference type="GO" id="GO:0016779">
    <property type="term" value="F:nucleotidyltransferase activity"/>
    <property type="evidence" value="ECO:0007669"/>
    <property type="project" value="UniProtKB-KW"/>
</dbReference>
<sequence>MHFVTGGAFHGKAKWVQQHYSASRIDEGWFNSYEKAGWETGDFTTSLVVLEGLEQLVKKVVEKNESGGRTALQKKLQTWLAWEASEPGRCLVLIGTDIGKGIVPMEKENRLWRDVTGWFYQDVVMAAERVDVIWYGLPQTLK</sequence>